<sequence length="253" mass="28897">MTLAVPLISLTDGAAQSLRQPKPSVRRVAYSTARIECHFSGSDFTNAYIHWYQQKPGEAPQHLLYVATGEAVFYNQSYSETFGAEKKKTEPTCTLTIRRVTKEQEATYYCAYWESTAVENTLADLDKSVCTLTVSKVTLQDAATYYCARWDAQQQRAISSLHKDVLPFLDHTLKVPKTSRNVPALPPHQPRTHRAHFSGSRAPKALRGCRRQCRCSLWLVPAEKSFQFSNKKGFPQVWQEKERTGRRKTWLHI</sequence>
<dbReference type="Proteomes" id="UP000694426">
    <property type="component" value="Unplaced"/>
</dbReference>
<evidence type="ECO:0000313" key="9">
    <source>
        <dbReference type="Ensembl" id="ENSABRP00000016033.1"/>
    </source>
</evidence>
<dbReference type="Ensembl" id="ENSABRT00000022842.1">
    <property type="protein sequence ID" value="ENSABRP00000016033.1"/>
    <property type="gene ID" value="ENSABRG00000014060.1"/>
</dbReference>
<dbReference type="SUPFAM" id="SSF48726">
    <property type="entry name" value="Immunoglobulin"/>
    <property type="match status" value="2"/>
</dbReference>
<evidence type="ECO:0000313" key="10">
    <source>
        <dbReference type="Proteomes" id="UP000694426"/>
    </source>
</evidence>
<dbReference type="AlphaFoldDB" id="A0A8B9CAL1"/>
<reference evidence="9" key="1">
    <citation type="submission" date="2025-08" db="UniProtKB">
        <authorList>
            <consortium name="Ensembl"/>
        </authorList>
    </citation>
    <scope>IDENTIFICATION</scope>
</reference>
<dbReference type="GeneTree" id="ENSGT00940000153143"/>
<keyword evidence="4" id="KW-0472">Membrane</keyword>
<evidence type="ECO:0000256" key="6">
    <source>
        <dbReference type="ARBA" id="ARBA00023319"/>
    </source>
</evidence>
<evidence type="ECO:0000256" key="5">
    <source>
        <dbReference type="ARBA" id="ARBA00023170"/>
    </source>
</evidence>
<accession>A0A8B9CAL1</accession>
<name>A0A8B9CAL1_9AVES</name>
<dbReference type="SMART" id="SM00409">
    <property type="entry name" value="IG"/>
    <property type="match status" value="1"/>
</dbReference>
<feature type="domain" description="Ig-like" evidence="8">
    <location>
        <begin position="6"/>
        <end position="123"/>
    </location>
</feature>
<comment type="subcellular location">
    <subcellularLocation>
        <location evidence="1">Membrane</location>
    </subcellularLocation>
</comment>
<keyword evidence="2" id="KW-0812">Transmembrane</keyword>
<evidence type="ECO:0000256" key="2">
    <source>
        <dbReference type="ARBA" id="ARBA00022692"/>
    </source>
</evidence>
<dbReference type="PANTHER" id="PTHR19256:SF65">
    <property type="entry name" value="T CELL RECEPTOR GAMMA CONSTANT 1-RELATED"/>
    <property type="match status" value="1"/>
</dbReference>
<dbReference type="PANTHER" id="PTHR19256">
    <property type="entry name" value="T-CELL RECEPTOR GAMMA CHAIN"/>
    <property type="match status" value="1"/>
</dbReference>
<dbReference type="PROSITE" id="PS50835">
    <property type="entry name" value="IG_LIKE"/>
    <property type="match status" value="1"/>
</dbReference>
<proteinExistence type="predicted"/>
<evidence type="ECO:0000259" key="8">
    <source>
        <dbReference type="PROSITE" id="PS50835"/>
    </source>
</evidence>
<feature type="region of interest" description="Disordered" evidence="7">
    <location>
        <begin position="179"/>
        <end position="200"/>
    </location>
</feature>
<dbReference type="Gene3D" id="2.60.40.10">
    <property type="entry name" value="Immunoglobulins"/>
    <property type="match status" value="2"/>
</dbReference>
<protein>
    <recommendedName>
        <fullName evidence="8">Ig-like domain-containing protein</fullName>
    </recommendedName>
</protein>
<keyword evidence="3" id="KW-1133">Transmembrane helix</keyword>
<evidence type="ECO:0000256" key="3">
    <source>
        <dbReference type="ARBA" id="ARBA00022989"/>
    </source>
</evidence>
<dbReference type="InterPro" id="IPR003599">
    <property type="entry name" value="Ig_sub"/>
</dbReference>
<dbReference type="Pfam" id="PF07686">
    <property type="entry name" value="V-set"/>
    <property type="match status" value="1"/>
</dbReference>
<keyword evidence="10" id="KW-1185">Reference proteome</keyword>
<reference evidence="9" key="2">
    <citation type="submission" date="2025-09" db="UniProtKB">
        <authorList>
            <consortium name="Ensembl"/>
        </authorList>
    </citation>
    <scope>IDENTIFICATION</scope>
</reference>
<dbReference type="InterPro" id="IPR051117">
    <property type="entry name" value="TRG_var/const_region"/>
</dbReference>
<dbReference type="InterPro" id="IPR036179">
    <property type="entry name" value="Ig-like_dom_sf"/>
</dbReference>
<keyword evidence="5" id="KW-0675">Receptor</keyword>
<dbReference type="InterPro" id="IPR007110">
    <property type="entry name" value="Ig-like_dom"/>
</dbReference>
<evidence type="ECO:0000256" key="4">
    <source>
        <dbReference type="ARBA" id="ARBA00023136"/>
    </source>
</evidence>
<dbReference type="InterPro" id="IPR013783">
    <property type="entry name" value="Ig-like_fold"/>
</dbReference>
<keyword evidence="6" id="KW-0393">Immunoglobulin domain</keyword>
<dbReference type="InterPro" id="IPR013106">
    <property type="entry name" value="Ig_V-set"/>
</dbReference>
<evidence type="ECO:0000256" key="1">
    <source>
        <dbReference type="ARBA" id="ARBA00004370"/>
    </source>
</evidence>
<dbReference type="SMART" id="SM00406">
    <property type="entry name" value="IGv"/>
    <property type="match status" value="1"/>
</dbReference>
<evidence type="ECO:0000256" key="7">
    <source>
        <dbReference type="SAM" id="MobiDB-lite"/>
    </source>
</evidence>
<organism evidence="9 10">
    <name type="scientific">Anser brachyrhynchus</name>
    <name type="common">Pink-footed goose</name>
    <dbReference type="NCBI Taxonomy" id="132585"/>
    <lineage>
        <taxon>Eukaryota</taxon>
        <taxon>Metazoa</taxon>
        <taxon>Chordata</taxon>
        <taxon>Craniata</taxon>
        <taxon>Vertebrata</taxon>
        <taxon>Euteleostomi</taxon>
        <taxon>Archelosauria</taxon>
        <taxon>Archosauria</taxon>
        <taxon>Dinosauria</taxon>
        <taxon>Saurischia</taxon>
        <taxon>Theropoda</taxon>
        <taxon>Coelurosauria</taxon>
        <taxon>Aves</taxon>
        <taxon>Neognathae</taxon>
        <taxon>Galloanserae</taxon>
        <taxon>Anseriformes</taxon>
        <taxon>Anatidae</taxon>
        <taxon>Anserinae</taxon>
        <taxon>Anser</taxon>
    </lineage>
</organism>